<reference evidence="2" key="2">
    <citation type="journal article" date="2021" name="PeerJ">
        <title>Extensive microbial diversity within the chicken gut microbiome revealed by metagenomics and culture.</title>
        <authorList>
            <person name="Gilroy R."/>
            <person name="Ravi A."/>
            <person name="Getino M."/>
            <person name="Pursley I."/>
            <person name="Horton D.L."/>
            <person name="Alikhan N.F."/>
            <person name="Baker D."/>
            <person name="Gharbi K."/>
            <person name="Hall N."/>
            <person name="Watson M."/>
            <person name="Adriaenssens E.M."/>
            <person name="Foster-Nyarko E."/>
            <person name="Jarju S."/>
            <person name="Secka A."/>
            <person name="Antonio M."/>
            <person name="Oren A."/>
            <person name="Chaudhuri R.R."/>
            <person name="La Ragione R."/>
            <person name="Hildebrand F."/>
            <person name="Pallen M.J."/>
        </authorList>
    </citation>
    <scope>NUCLEOTIDE SEQUENCE</scope>
    <source>
        <strain evidence="2">2478</strain>
    </source>
</reference>
<evidence type="ECO:0000256" key="1">
    <source>
        <dbReference type="SAM" id="Phobius"/>
    </source>
</evidence>
<evidence type="ECO:0000313" key="2">
    <source>
        <dbReference type="EMBL" id="MBO8477568.1"/>
    </source>
</evidence>
<reference evidence="2" key="1">
    <citation type="submission" date="2020-10" db="EMBL/GenBank/DDBJ databases">
        <authorList>
            <person name="Gilroy R."/>
        </authorList>
    </citation>
    <scope>NUCLEOTIDE SEQUENCE</scope>
    <source>
        <strain evidence="2">2478</strain>
    </source>
</reference>
<comment type="caution">
    <text evidence="2">The sequence shown here is derived from an EMBL/GenBank/DDBJ whole genome shotgun (WGS) entry which is preliminary data.</text>
</comment>
<organism evidence="2 3">
    <name type="scientific">Candidatus Cryptobacteroides excrementipullorum</name>
    <dbReference type="NCBI Taxonomy" id="2840761"/>
    <lineage>
        <taxon>Bacteria</taxon>
        <taxon>Pseudomonadati</taxon>
        <taxon>Bacteroidota</taxon>
        <taxon>Bacteroidia</taxon>
        <taxon>Bacteroidales</taxon>
        <taxon>Candidatus Cryptobacteroides</taxon>
    </lineage>
</organism>
<gene>
    <name evidence="2" type="ORF">IAB80_01525</name>
</gene>
<feature type="transmembrane region" description="Helical" evidence="1">
    <location>
        <begin position="101"/>
        <end position="121"/>
    </location>
</feature>
<proteinExistence type="predicted"/>
<keyword evidence="1" id="KW-0812">Transmembrane</keyword>
<keyword evidence="1" id="KW-0472">Membrane</keyword>
<protein>
    <submittedName>
        <fullName evidence="2">Uncharacterized protein</fullName>
    </submittedName>
</protein>
<dbReference type="EMBL" id="JADILZ010000016">
    <property type="protein sequence ID" value="MBO8477568.1"/>
    <property type="molecule type" value="Genomic_DNA"/>
</dbReference>
<sequence>MKDSEIRKFIHDNMPQIEGSGRFMDELIRQIDLLPVPASLDGRSEEEKQANIRMILDVARSIKRRYRRSAILFAVLSVALLTCAVMAIFLIPELHEAVMKYYIYIAVAFAAIVLSISLSALSASRM</sequence>
<feature type="transmembrane region" description="Helical" evidence="1">
    <location>
        <begin position="70"/>
        <end position="89"/>
    </location>
</feature>
<dbReference type="Proteomes" id="UP000823771">
    <property type="component" value="Unassembled WGS sequence"/>
</dbReference>
<evidence type="ECO:0000313" key="3">
    <source>
        <dbReference type="Proteomes" id="UP000823771"/>
    </source>
</evidence>
<dbReference type="AlphaFoldDB" id="A0A9D9ITY8"/>
<name>A0A9D9ITY8_9BACT</name>
<accession>A0A9D9ITY8</accession>
<keyword evidence="1" id="KW-1133">Transmembrane helix</keyword>